<dbReference type="Proteomes" id="UP000441389">
    <property type="component" value="Unassembled WGS sequence"/>
</dbReference>
<feature type="domain" description="Beta-lactamase-related" evidence="2">
    <location>
        <begin position="28"/>
        <end position="344"/>
    </location>
</feature>
<dbReference type="RefSeq" id="WP_157028130.1">
    <property type="nucleotide sequence ID" value="NZ_WQMS01000016.1"/>
</dbReference>
<comment type="caution">
    <text evidence="3">The sequence shown here is derived from an EMBL/GenBank/DDBJ whole genome shotgun (WGS) entry which is preliminary data.</text>
</comment>
<dbReference type="PROSITE" id="PS00146">
    <property type="entry name" value="BETA_LACTAMASE_A"/>
    <property type="match status" value="1"/>
</dbReference>
<gene>
    <name evidence="3" type="ORF">GON01_14875</name>
</gene>
<dbReference type="GO" id="GO:0016787">
    <property type="term" value="F:hydrolase activity"/>
    <property type="evidence" value="ECO:0007669"/>
    <property type="project" value="UniProtKB-KW"/>
</dbReference>
<sequence length="455" mass="49449">MRAFLIPLALIAAPALATPLTPAQIAEIDSIAQQALKETGVPSASIAVVTDGKLQFAKAYGKQRGDASAPITSAAYPIASVSKQITAAAVLLLAEEGRLSLDDKVSKYLPDLTDADTITIRQLLSHTSGYRDYWPQNYAFAAMEKPVKPLEILDRWAKLPLDFRPGSQWQYSNTGFVAAGLIVEKVSGEPFMQFLQTRIFQPLHMKVGDADHDLKPTDARPFTRFALGPVRAATAPASGWLFAAGQLLTTPTELSKWNIARIDRALLKPESWAEQEREIVLTGGKGSGYGLGVSVDQIRGHARVQHGGAAVGYLADNRVYPADKAAVTVVVNADFGNAHNAIADRIEAMILGQDPETATARAIFDQLRQGQADRAKFTGNFNAYLTPQVLADHRASLMPLGEPQSFVRLRPARLRGGFTSEVYEVRYPSAKLIISMRAEPNGGRIEEFLIYPEAQ</sequence>
<dbReference type="InterPro" id="IPR012338">
    <property type="entry name" value="Beta-lactam/transpept-like"/>
</dbReference>
<dbReference type="InterPro" id="IPR001466">
    <property type="entry name" value="Beta-lactam-related"/>
</dbReference>
<feature type="signal peptide" evidence="1">
    <location>
        <begin position="1"/>
        <end position="17"/>
    </location>
</feature>
<dbReference type="AlphaFoldDB" id="A0A6I4J4T7"/>
<evidence type="ECO:0000259" key="2">
    <source>
        <dbReference type="Pfam" id="PF00144"/>
    </source>
</evidence>
<keyword evidence="3" id="KW-0378">Hydrolase</keyword>
<proteinExistence type="predicted"/>
<dbReference type="InterPro" id="IPR050491">
    <property type="entry name" value="AmpC-like"/>
</dbReference>
<dbReference type="Gene3D" id="3.40.710.10">
    <property type="entry name" value="DD-peptidase/beta-lactamase superfamily"/>
    <property type="match status" value="1"/>
</dbReference>
<dbReference type="SUPFAM" id="SSF56601">
    <property type="entry name" value="beta-lactamase/transpeptidase-like"/>
    <property type="match status" value="1"/>
</dbReference>
<evidence type="ECO:0000313" key="4">
    <source>
        <dbReference type="Proteomes" id="UP000441389"/>
    </source>
</evidence>
<accession>A0A6I4J4T7</accession>
<reference evidence="3 4" key="1">
    <citation type="submission" date="2019-12" db="EMBL/GenBank/DDBJ databases">
        <authorList>
            <person name="Huq M.A."/>
        </authorList>
    </citation>
    <scope>NUCLEOTIDE SEQUENCE [LARGE SCALE GENOMIC DNA]</scope>
    <source>
        <strain evidence="3 4">MAH-20</strain>
    </source>
</reference>
<dbReference type="InterPro" id="IPR023650">
    <property type="entry name" value="Beta-lactam_class-A_AS"/>
</dbReference>
<feature type="chain" id="PRO_5026330726" evidence="1">
    <location>
        <begin position="18"/>
        <end position="455"/>
    </location>
</feature>
<evidence type="ECO:0000313" key="3">
    <source>
        <dbReference type="EMBL" id="MVO79214.1"/>
    </source>
</evidence>
<keyword evidence="1" id="KW-0732">Signal</keyword>
<protein>
    <submittedName>
        <fullName evidence="3">Serine hydrolase</fullName>
    </submittedName>
</protein>
<name>A0A6I4J4T7_9SPHN</name>
<evidence type="ECO:0000256" key="1">
    <source>
        <dbReference type="SAM" id="SignalP"/>
    </source>
</evidence>
<organism evidence="3 4">
    <name type="scientific">Sphingomonas horti</name>
    <dbReference type="NCBI Taxonomy" id="2682842"/>
    <lineage>
        <taxon>Bacteria</taxon>
        <taxon>Pseudomonadati</taxon>
        <taxon>Pseudomonadota</taxon>
        <taxon>Alphaproteobacteria</taxon>
        <taxon>Sphingomonadales</taxon>
        <taxon>Sphingomonadaceae</taxon>
        <taxon>Sphingomonas</taxon>
    </lineage>
</organism>
<keyword evidence="4" id="KW-1185">Reference proteome</keyword>
<dbReference type="PANTHER" id="PTHR46825">
    <property type="entry name" value="D-ALANYL-D-ALANINE-CARBOXYPEPTIDASE/ENDOPEPTIDASE AMPH"/>
    <property type="match status" value="1"/>
</dbReference>
<dbReference type="Pfam" id="PF00144">
    <property type="entry name" value="Beta-lactamase"/>
    <property type="match status" value="1"/>
</dbReference>
<dbReference type="EMBL" id="WQMS01000016">
    <property type="protein sequence ID" value="MVO79214.1"/>
    <property type="molecule type" value="Genomic_DNA"/>
</dbReference>
<dbReference type="PANTHER" id="PTHR46825:SF9">
    <property type="entry name" value="BETA-LACTAMASE-RELATED DOMAIN-CONTAINING PROTEIN"/>
    <property type="match status" value="1"/>
</dbReference>